<keyword evidence="4" id="KW-1185">Reference proteome</keyword>
<dbReference type="SMART" id="SM00530">
    <property type="entry name" value="HTH_XRE"/>
    <property type="match status" value="1"/>
</dbReference>
<dbReference type="SUPFAM" id="SSF47413">
    <property type="entry name" value="lambda repressor-like DNA-binding domains"/>
    <property type="match status" value="1"/>
</dbReference>
<dbReference type="RefSeq" id="WP_189347131.1">
    <property type="nucleotide sequence ID" value="NZ_BMYT01000006.1"/>
</dbReference>
<dbReference type="PROSITE" id="PS50943">
    <property type="entry name" value="HTH_CROC1"/>
    <property type="match status" value="1"/>
</dbReference>
<reference evidence="4" key="1">
    <citation type="journal article" date="2019" name="Int. J. Syst. Evol. Microbiol.">
        <title>The Global Catalogue of Microorganisms (GCM) 10K type strain sequencing project: providing services to taxonomists for standard genome sequencing and annotation.</title>
        <authorList>
            <consortium name="The Broad Institute Genomics Platform"/>
            <consortium name="The Broad Institute Genome Sequencing Center for Infectious Disease"/>
            <person name="Wu L."/>
            <person name="Ma J."/>
        </authorList>
    </citation>
    <scope>NUCLEOTIDE SEQUENCE [LARGE SCALE GENOMIC DNA]</scope>
    <source>
        <strain evidence="4">KCTC 23916</strain>
    </source>
</reference>
<organism evidence="3 4">
    <name type="scientific">Undibacterium macrobrachii</name>
    <dbReference type="NCBI Taxonomy" id="1119058"/>
    <lineage>
        <taxon>Bacteria</taxon>
        <taxon>Pseudomonadati</taxon>
        <taxon>Pseudomonadota</taxon>
        <taxon>Betaproteobacteria</taxon>
        <taxon>Burkholderiales</taxon>
        <taxon>Oxalobacteraceae</taxon>
        <taxon>Undibacterium</taxon>
    </lineage>
</organism>
<feature type="region of interest" description="Disordered" evidence="1">
    <location>
        <begin position="106"/>
        <end position="149"/>
    </location>
</feature>
<dbReference type="Gene3D" id="1.10.260.40">
    <property type="entry name" value="lambda repressor-like DNA-binding domains"/>
    <property type="match status" value="1"/>
</dbReference>
<dbReference type="InterPro" id="IPR001387">
    <property type="entry name" value="Cro/C1-type_HTH"/>
</dbReference>
<sequence length="149" mass="16627">MEYRIQTLNQLKPLVQGFRRKSGLTQAAMAERLGVSQQAYAQIESNLSSTSVERLYTILRLLNIDINFTSHAEVQSTAVEIASISSKNLVTPNKVKKPQSFKVELGTKKLVSRKKQSNTLSSKETTSANKKRTLASPAKLSKRSDTTKW</sequence>
<evidence type="ECO:0000313" key="3">
    <source>
        <dbReference type="EMBL" id="GGX23125.1"/>
    </source>
</evidence>
<dbReference type="Proteomes" id="UP000620127">
    <property type="component" value="Unassembled WGS sequence"/>
</dbReference>
<evidence type="ECO:0000313" key="4">
    <source>
        <dbReference type="Proteomes" id="UP000620127"/>
    </source>
</evidence>
<feature type="compositionally biased region" description="Polar residues" evidence="1">
    <location>
        <begin position="117"/>
        <end position="128"/>
    </location>
</feature>
<dbReference type="Pfam" id="PF01381">
    <property type="entry name" value="HTH_3"/>
    <property type="match status" value="1"/>
</dbReference>
<accession>A0ABQ2XMM1</accession>
<comment type="caution">
    <text evidence="3">The sequence shown here is derived from an EMBL/GenBank/DDBJ whole genome shotgun (WGS) entry which is preliminary data.</text>
</comment>
<dbReference type="InterPro" id="IPR010982">
    <property type="entry name" value="Lambda_DNA-bd_dom_sf"/>
</dbReference>
<proteinExistence type="predicted"/>
<dbReference type="CDD" id="cd00093">
    <property type="entry name" value="HTH_XRE"/>
    <property type="match status" value="1"/>
</dbReference>
<feature type="domain" description="HTH cro/C1-type" evidence="2">
    <location>
        <begin position="15"/>
        <end position="69"/>
    </location>
</feature>
<gene>
    <name evidence="3" type="ORF">GCM10011282_31530</name>
</gene>
<dbReference type="EMBL" id="BMYT01000006">
    <property type="protein sequence ID" value="GGX23125.1"/>
    <property type="molecule type" value="Genomic_DNA"/>
</dbReference>
<evidence type="ECO:0000256" key="1">
    <source>
        <dbReference type="SAM" id="MobiDB-lite"/>
    </source>
</evidence>
<protein>
    <recommendedName>
        <fullName evidence="2">HTH cro/C1-type domain-containing protein</fullName>
    </recommendedName>
</protein>
<name>A0ABQ2XMM1_9BURK</name>
<evidence type="ECO:0000259" key="2">
    <source>
        <dbReference type="PROSITE" id="PS50943"/>
    </source>
</evidence>